<organism evidence="2 3">
    <name type="scientific">Pleuronectes platessa</name>
    <name type="common">European plaice</name>
    <dbReference type="NCBI Taxonomy" id="8262"/>
    <lineage>
        <taxon>Eukaryota</taxon>
        <taxon>Metazoa</taxon>
        <taxon>Chordata</taxon>
        <taxon>Craniata</taxon>
        <taxon>Vertebrata</taxon>
        <taxon>Euteleostomi</taxon>
        <taxon>Actinopterygii</taxon>
        <taxon>Neopterygii</taxon>
        <taxon>Teleostei</taxon>
        <taxon>Neoteleostei</taxon>
        <taxon>Acanthomorphata</taxon>
        <taxon>Carangaria</taxon>
        <taxon>Pleuronectiformes</taxon>
        <taxon>Pleuronectoidei</taxon>
        <taxon>Pleuronectidae</taxon>
        <taxon>Pleuronectes</taxon>
    </lineage>
</organism>
<proteinExistence type="predicted"/>
<evidence type="ECO:0000313" key="2">
    <source>
        <dbReference type="EMBL" id="CAB1459406.1"/>
    </source>
</evidence>
<accession>A0A9N7ZCY3</accession>
<gene>
    <name evidence="2" type="ORF">PLEPLA_LOCUS47243</name>
</gene>
<evidence type="ECO:0000256" key="1">
    <source>
        <dbReference type="SAM" id="MobiDB-lite"/>
    </source>
</evidence>
<feature type="region of interest" description="Disordered" evidence="1">
    <location>
        <begin position="69"/>
        <end position="117"/>
    </location>
</feature>
<sequence>MPERISSVAGCCVVSSGRNAPHAGSRHAGRAVRSRGTRSRGTAAAKGSEPRPLRGQSRVCFPVSKRCESLMSPRRRRRRRRAGEEEEEEEEDRTSLEVGQIPSGSTGCSTTQRSDGGCSSWWCCCCW</sequence>
<dbReference type="AlphaFoldDB" id="A0A9N7ZCY3"/>
<comment type="caution">
    <text evidence="2">The sequence shown here is derived from an EMBL/GenBank/DDBJ whole genome shotgun (WGS) entry which is preliminary data.</text>
</comment>
<dbReference type="EMBL" id="CADEAL010004429">
    <property type="protein sequence ID" value="CAB1459406.1"/>
    <property type="molecule type" value="Genomic_DNA"/>
</dbReference>
<reference evidence="2" key="1">
    <citation type="submission" date="2020-03" db="EMBL/GenBank/DDBJ databases">
        <authorList>
            <person name="Weist P."/>
        </authorList>
    </citation>
    <scope>NUCLEOTIDE SEQUENCE</scope>
</reference>
<feature type="compositionally biased region" description="Basic residues" evidence="1">
    <location>
        <begin position="24"/>
        <end position="38"/>
    </location>
</feature>
<feature type="region of interest" description="Disordered" evidence="1">
    <location>
        <begin position="1"/>
        <end position="56"/>
    </location>
</feature>
<evidence type="ECO:0000313" key="3">
    <source>
        <dbReference type="Proteomes" id="UP001153269"/>
    </source>
</evidence>
<dbReference type="Proteomes" id="UP001153269">
    <property type="component" value="Unassembled WGS sequence"/>
</dbReference>
<feature type="compositionally biased region" description="Polar residues" evidence="1">
    <location>
        <begin position="102"/>
        <end position="114"/>
    </location>
</feature>
<feature type="compositionally biased region" description="Low complexity" evidence="1">
    <location>
        <begin position="1"/>
        <end position="17"/>
    </location>
</feature>
<name>A0A9N7ZCY3_PLEPL</name>
<keyword evidence="3" id="KW-1185">Reference proteome</keyword>
<protein>
    <submittedName>
        <fullName evidence="2">Uncharacterized protein</fullName>
    </submittedName>
</protein>